<dbReference type="PANTHER" id="PTHR13376">
    <property type="entry name" value="INTRAFLAGELLAR TRANSPORT PROTEIN 46 HOMOLOG"/>
    <property type="match status" value="1"/>
</dbReference>
<name>A0A177AYD3_9BILA</name>
<dbReference type="AlphaFoldDB" id="A0A177AYD3"/>
<evidence type="ECO:0000313" key="9">
    <source>
        <dbReference type="EMBL" id="OAF66421.1"/>
    </source>
</evidence>
<gene>
    <name evidence="9" type="ORF">A3Q56_05807</name>
</gene>
<protein>
    <recommendedName>
        <fullName evidence="3">Intraflagellar transport protein 46 homolog</fullName>
    </recommendedName>
</protein>
<keyword evidence="4" id="KW-0963">Cytoplasm</keyword>
<dbReference type="InterPro" id="IPR022088">
    <property type="entry name" value="Intraflagellar_transp_cmplxB"/>
</dbReference>
<feature type="compositionally biased region" description="Basic and acidic residues" evidence="8">
    <location>
        <begin position="1"/>
        <end position="22"/>
    </location>
</feature>
<evidence type="ECO:0000256" key="2">
    <source>
        <dbReference type="ARBA" id="ARBA00007700"/>
    </source>
</evidence>
<evidence type="ECO:0000256" key="7">
    <source>
        <dbReference type="ARBA" id="ARBA00023273"/>
    </source>
</evidence>
<keyword evidence="6" id="KW-0206">Cytoskeleton</keyword>
<keyword evidence="5" id="KW-0969">Cilium</keyword>
<dbReference type="PANTHER" id="PTHR13376:SF0">
    <property type="entry name" value="INTRAFLAGELLAR TRANSPORT PROTEIN 46 HOMOLOG"/>
    <property type="match status" value="1"/>
</dbReference>
<comment type="caution">
    <text evidence="9">The sequence shown here is derived from an EMBL/GenBank/DDBJ whole genome shotgun (WGS) entry which is preliminary data.</text>
</comment>
<dbReference type="Proteomes" id="UP000078046">
    <property type="component" value="Unassembled WGS sequence"/>
</dbReference>
<feature type="region of interest" description="Disordered" evidence="8">
    <location>
        <begin position="1"/>
        <end position="89"/>
    </location>
</feature>
<organism evidence="9 10">
    <name type="scientific">Intoshia linei</name>
    <dbReference type="NCBI Taxonomy" id="1819745"/>
    <lineage>
        <taxon>Eukaryota</taxon>
        <taxon>Metazoa</taxon>
        <taxon>Spiralia</taxon>
        <taxon>Lophotrochozoa</taxon>
        <taxon>Mesozoa</taxon>
        <taxon>Orthonectida</taxon>
        <taxon>Rhopaluridae</taxon>
        <taxon>Intoshia</taxon>
    </lineage>
</organism>
<accession>A0A177AYD3</accession>
<evidence type="ECO:0000256" key="4">
    <source>
        <dbReference type="ARBA" id="ARBA00022490"/>
    </source>
</evidence>
<feature type="compositionally biased region" description="Acidic residues" evidence="8">
    <location>
        <begin position="118"/>
        <end position="133"/>
    </location>
</feature>
<comment type="similarity">
    <text evidence="2">Belongs to the IFT46 family.</text>
</comment>
<keyword evidence="10" id="KW-1185">Reference proteome</keyword>
<feature type="compositionally biased region" description="Basic and acidic residues" evidence="8">
    <location>
        <begin position="71"/>
        <end position="80"/>
    </location>
</feature>
<evidence type="ECO:0000256" key="3">
    <source>
        <dbReference type="ARBA" id="ARBA00017206"/>
    </source>
</evidence>
<dbReference type="EMBL" id="LWCA01000937">
    <property type="protein sequence ID" value="OAF66421.1"/>
    <property type="molecule type" value="Genomic_DNA"/>
</dbReference>
<evidence type="ECO:0000256" key="5">
    <source>
        <dbReference type="ARBA" id="ARBA00023069"/>
    </source>
</evidence>
<dbReference type="GO" id="GO:0005815">
    <property type="term" value="C:microtubule organizing center"/>
    <property type="evidence" value="ECO:0007669"/>
    <property type="project" value="TreeGrafter"/>
</dbReference>
<dbReference type="OrthoDB" id="2119217at2759"/>
<proteinExistence type="inferred from homology"/>
<keyword evidence="7" id="KW-0966">Cell projection</keyword>
<dbReference type="Pfam" id="PF12317">
    <property type="entry name" value="IFT46_B_C"/>
    <property type="match status" value="1"/>
</dbReference>
<reference evidence="9 10" key="1">
    <citation type="submission" date="2016-04" db="EMBL/GenBank/DDBJ databases">
        <title>The genome of Intoshia linei affirms orthonectids as highly simplified spiralians.</title>
        <authorList>
            <person name="Mikhailov K.V."/>
            <person name="Slusarev G.S."/>
            <person name="Nikitin M.A."/>
            <person name="Logacheva M.D."/>
            <person name="Penin A."/>
            <person name="Aleoshin V."/>
            <person name="Panchin Y.V."/>
        </authorList>
    </citation>
    <scope>NUCLEOTIDE SEQUENCE [LARGE SCALE GENOMIC DNA]</scope>
    <source>
        <strain evidence="9">Intl2013</strain>
        <tissue evidence="9">Whole animal</tissue>
    </source>
</reference>
<evidence type="ECO:0000256" key="1">
    <source>
        <dbReference type="ARBA" id="ARBA00004120"/>
    </source>
</evidence>
<keyword evidence="9" id="KW-0282">Flagellum</keyword>
<evidence type="ECO:0000256" key="6">
    <source>
        <dbReference type="ARBA" id="ARBA00023212"/>
    </source>
</evidence>
<dbReference type="GO" id="GO:0031514">
    <property type="term" value="C:motile cilium"/>
    <property type="evidence" value="ECO:0007669"/>
    <property type="project" value="TreeGrafter"/>
</dbReference>
<evidence type="ECO:0000256" key="8">
    <source>
        <dbReference type="SAM" id="MobiDB-lite"/>
    </source>
</evidence>
<dbReference type="GO" id="GO:0030992">
    <property type="term" value="C:intraciliary transport particle B"/>
    <property type="evidence" value="ECO:0007669"/>
    <property type="project" value="TreeGrafter"/>
</dbReference>
<feature type="compositionally biased region" description="Polar residues" evidence="8">
    <location>
        <begin position="40"/>
        <end position="68"/>
    </location>
</feature>
<comment type="subcellular location">
    <subcellularLocation>
        <location evidence="1">Cytoplasm</location>
        <location evidence="1">Cytoskeleton</location>
        <location evidence="1">Cilium basal body</location>
    </subcellularLocation>
</comment>
<dbReference type="GO" id="GO:0060271">
    <property type="term" value="P:cilium assembly"/>
    <property type="evidence" value="ECO:0007669"/>
    <property type="project" value="TreeGrafter"/>
</dbReference>
<sequence length="394" mass="45025">MESRQSFRRDISTTSLKRHENDMYDESITLAGESTEDDGNNPNLPSDDANTQADNVHTSIMHRLQSSRGIRKPEDGKESANDYYKNSKTTMERDEKINYKTKQYDYSKNVETSSNEMQEFEESEESEVGDVSEDTSTVSTPLAGAYNPQDYEHLDVSNELKKLFSLIDKYTPTSIELNCVLKPFIPQFMASVGDTDPMLKIDRPDGKITNLGINNIDEPSFYQSDPTIVQLQLEQKFKYKVRDSGVVSHVSSASKPIKSLSYEDKHTKKAISNWISSITEIHQSQPPPTVHYTRIMPQIDDLMQQWPNDVNTLFDNLHVNDEDSQIQTERINKLITSPLIIPLSSINTKTHKYVDIMCPIVDIPVYPKSRIQSLHQLFTLYSVIRDKIEPSNDD</sequence>
<evidence type="ECO:0000313" key="10">
    <source>
        <dbReference type="Proteomes" id="UP000078046"/>
    </source>
</evidence>
<feature type="region of interest" description="Disordered" evidence="8">
    <location>
        <begin position="111"/>
        <end position="146"/>
    </location>
</feature>
<dbReference type="GO" id="GO:0042073">
    <property type="term" value="P:intraciliary transport"/>
    <property type="evidence" value="ECO:0007669"/>
    <property type="project" value="InterPro"/>
</dbReference>